<feature type="transmembrane region" description="Helical" evidence="1">
    <location>
        <begin position="102"/>
        <end position="119"/>
    </location>
</feature>
<evidence type="ECO:0000256" key="1">
    <source>
        <dbReference type="SAM" id="Phobius"/>
    </source>
</evidence>
<feature type="transmembrane region" description="Helical" evidence="1">
    <location>
        <begin position="131"/>
        <end position="154"/>
    </location>
</feature>
<sequence>MKYKILFCAYSVLIFAAYIEPFDPSIFEPNERGKTPPLFFQATYLYSWLAPAIPAFVGGLVLLGLPSIPRLVARCIAVFSIVSGLFLTLFGMVLSLGSDTQILHGVTLTTAVAVSFLIWSGSGGQPQPSLVAKIGISIGTIAALWSLLTVPMILVQAHFIADGAPYCIAEHSKNAPIEAVRDLRGFSFYTTATGYKSTSKWYFHGLMIVDHPDAQRVYNWSPGRWRFDLVERPDAMLVSVRNVCVPS</sequence>
<dbReference type="RefSeq" id="WP_171363730.1">
    <property type="nucleotide sequence ID" value="NZ_WVQY01000004.1"/>
</dbReference>
<name>A0ABX1WCT7_9RHOB</name>
<comment type="caution">
    <text evidence="2">The sequence shown here is derived from an EMBL/GenBank/DDBJ whole genome shotgun (WGS) entry which is preliminary data.</text>
</comment>
<keyword evidence="3" id="KW-1185">Reference proteome</keyword>
<proteinExistence type="predicted"/>
<accession>A0ABX1WCT7</accession>
<keyword evidence="1" id="KW-0472">Membrane</keyword>
<evidence type="ECO:0000313" key="2">
    <source>
        <dbReference type="EMBL" id="NOD31083.1"/>
    </source>
</evidence>
<evidence type="ECO:0000313" key="3">
    <source>
        <dbReference type="Proteomes" id="UP000599383"/>
    </source>
</evidence>
<gene>
    <name evidence="2" type="ORF">GS617_12425</name>
</gene>
<feature type="transmembrane region" description="Helical" evidence="1">
    <location>
        <begin position="45"/>
        <end position="65"/>
    </location>
</feature>
<dbReference type="EMBL" id="WVQY01000004">
    <property type="protein sequence ID" value="NOD31083.1"/>
    <property type="molecule type" value="Genomic_DNA"/>
</dbReference>
<organism evidence="2 3">
    <name type="scientific">Ruegeria atlantica</name>
    <dbReference type="NCBI Taxonomy" id="81569"/>
    <lineage>
        <taxon>Bacteria</taxon>
        <taxon>Pseudomonadati</taxon>
        <taxon>Pseudomonadota</taxon>
        <taxon>Alphaproteobacteria</taxon>
        <taxon>Rhodobacterales</taxon>
        <taxon>Roseobacteraceae</taxon>
        <taxon>Ruegeria</taxon>
    </lineage>
</organism>
<protein>
    <submittedName>
        <fullName evidence="2">Uncharacterized protein</fullName>
    </submittedName>
</protein>
<reference evidence="2 3" key="1">
    <citation type="submission" date="2019-12" db="EMBL/GenBank/DDBJ databases">
        <title>Ruegeria JWLKs population differentiation of coral mucus and skeleton niches.</title>
        <authorList>
            <person name="Luo D."/>
        </authorList>
    </citation>
    <scope>NUCLEOTIDE SEQUENCE [LARGE SCALE GENOMIC DNA]</scope>
    <source>
        <strain evidence="2 3">HKCCD6238</strain>
    </source>
</reference>
<keyword evidence="1" id="KW-1133">Transmembrane helix</keyword>
<keyword evidence="1" id="KW-0812">Transmembrane</keyword>
<feature type="transmembrane region" description="Helical" evidence="1">
    <location>
        <begin position="72"/>
        <end position="96"/>
    </location>
</feature>
<dbReference type="Proteomes" id="UP000599383">
    <property type="component" value="Unassembled WGS sequence"/>
</dbReference>